<dbReference type="NCBIfam" id="NF010068">
    <property type="entry name" value="PRK13548.1"/>
    <property type="match status" value="1"/>
</dbReference>
<dbReference type="PROSITE" id="PS00211">
    <property type="entry name" value="ABC_TRANSPORTER_1"/>
    <property type="match status" value="1"/>
</dbReference>
<dbReference type="InterPro" id="IPR003593">
    <property type="entry name" value="AAA+_ATPase"/>
</dbReference>
<feature type="domain" description="ABC transporter" evidence="6">
    <location>
        <begin position="14"/>
        <end position="250"/>
    </location>
</feature>
<dbReference type="FunFam" id="3.40.50.300:FF:000134">
    <property type="entry name" value="Iron-enterobactin ABC transporter ATP-binding protein"/>
    <property type="match status" value="1"/>
</dbReference>
<evidence type="ECO:0000256" key="2">
    <source>
        <dbReference type="ARBA" id="ARBA00022741"/>
    </source>
</evidence>
<evidence type="ECO:0000256" key="4">
    <source>
        <dbReference type="ARBA" id="ARBA00022967"/>
    </source>
</evidence>
<dbReference type="KEGG" id="dog:HP555_01245"/>
<dbReference type="PANTHER" id="PTHR42794">
    <property type="entry name" value="HEMIN IMPORT ATP-BINDING PROTEIN HMUV"/>
    <property type="match status" value="1"/>
</dbReference>
<evidence type="ECO:0000313" key="7">
    <source>
        <dbReference type="EMBL" id="QQG64579.1"/>
    </source>
</evidence>
<protein>
    <submittedName>
        <fullName evidence="7">Heme ABC transporter ATP-binding protein</fullName>
    </submittedName>
</protein>
<reference evidence="7 8" key="1">
    <citation type="submission" date="2020-05" db="EMBL/GenBank/DDBJ databases">
        <title>Complete genome of Desulfobulbus oligotrophicus.</title>
        <authorList>
            <person name="Podar M."/>
        </authorList>
    </citation>
    <scope>NUCLEOTIDE SEQUENCE [LARGE SCALE GENOMIC DNA]</scope>
    <source>
        <strain evidence="7 8">Prop6</strain>
    </source>
</reference>
<dbReference type="PANTHER" id="PTHR42794:SF1">
    <property type="entry name" value="HEMIN IMPORT ATP-BINDING PROTEIN HMUV"/>
    <property type="match status" value="1"/>
</dbReference>
<dbReference type="SUPFAM" id="SSF52540">
    <property type="entry name" value="P-loop containing nucleoside triphosphate hydrolases"/>
    <property type="match status" value="1"/>
</dbReference>
<name>A0A7T5VB23_9BACT</name>
<dbReference type="Proteomes" id="UP000596092">
    <property type="component" value="Chromosome"/>
</dbReference>
<keyword evidence="2" id="KW-0547">Nucleotide-binding</keyword>
<dbReference type="GO" id="GO:0005524">
    <property type="term" value="F:ATP binding"/>
    <property type="evidence" value="ECO:0007669"/>
    <property type="project" value="UniProtKB-KW"/>
</dbReference>
<evidence type="ECO:0000259" key="6">
    <source>
        <dbReference type="PROSITE" id="PS50893"/>
    </source>
</evidence>
<organism evidence="7 8">
    <name type="scientific">Desulfobulbus oligotrophicus</name>
    <dbReference type="NCBI Taxonomy" id="1909699"/>
    <lineage>
        <taxon>Bacteria</taxon>
        <taxon>Pseudomonadati</taxon>
        <taxon>Thermodesulfobacteriota</taxon>
        <taxon>Desulfobulbia</taxon>
        <taxon>Desulfobulbales</taxon>
        <taxon>Desulfobulbaceae</taxon>
        <taxon>Desulfobulbus</taxon>
    </lineage>
</organism>
<keyword evidence="1" id="KW-0813">Transport</keyword>
<dbReference type="InterPro" id="IPR017871">
    <property type="entry name" value="ABC_transporter-like_CS"/>
</dbReference>
<accession>A0A7T5VB23</accession>
<evidence type="ECO:0000256" key="5">
    <source>
        <dbReference type="ARBA" id="ARBA00037066"/>
    </source>
</evidence>
<evidence type="ECO:0000313" key="8">
    <source>
        <dbReference type="Proteomes" id="UP000596092"/>
    </source>
</evidence>
<dbReference type="PROSITE" id="PS50893">
    <property type="entry name" value="ABC_TRANSPORTER_2"/>
    <property type="match status" value="1"/>
</dbReference>
<dbReference type="Gene3D" id="3.40.50.300">
    <property type="entry name" value="P-loop containing nucleotide triphosphate hydrolases"/>
    <property type="match status" value="1"/>
</dbReference>
<dbReference type="SMART" id="SM00382">
    <property type="entry name" value="AAA"/>
    <property type="match status" value="1"/>
</dbReference>
<proteinExistence type="predicted"/>
<sequence>MAQPYSDHQHHPLWSLTNINFSYGNQPVLHNISLQLEHGYCTGILGPNGCGKTTLLDLLAGLRTPNSGTITFRGQPLQLWPKKQLARLLSLVPQDFMVRFGFSVREVVEMGLHPHLHRFALPSQTDQMLIEATLQATGVAALADRPITQLSGGEKQRVAVARALAQQPEVLLLDEATSNLDIHHSLEILHLIRNRFHQQGLQVVAVMHDLNLAAFFCDQLIFLKNGKVVCQGPTNDVLTPATIESVYNVEAEVSVSTFTNSRQVSFRLPRSL</sequence>
<evidence type="ECO:0000256" key="3">
    <source>
        <dbReference type="ARBA" id="ARBA00022840"/>
    </source>
</evidence>
<comment type="function">
    <text evidence="5">Part of the ABC transporter complex HmuTUV involved in hemin import. Responsible for energy coupling to the transport system.</text>
</comment>
<dbReference type="InterPro" id="IPR003439">
    <property type="entry name" value="ABC_transporter-like_ATP-bd"/>
</dbReference>
<dbReference type="Pfam" id="PF00005">
    <property type="entry name" value="ABC_tran"/>
    <property type="match status" value="1"/>
</dbReference>
<keyword evidence="8" id="KW-1185">Reference proteome</keyword>
<gene>
    <name evidence="7" type="ORF">HP555_01245</name>
</gene>
<keyword evidence="4" id="KW-1278">Translocase</keyword>
<dbReference type="RefSeq" id="WP_199263411.1">
    <property type="nucleotide sequence ID" value="NZ_CP054140.1"/>
</dbReference>
<dbReference type="CDD" id="cd03214">
    <property type="entry name" value="ABC_Iron-Siderophores_B12_Hemin"/>
    <property type="match status" value="1"/>
</dbReference>
<keyword evidence="3 7" id="KW-0067">ATP-binding</keyword>
<dbReference type="InterPro" id="IPR027417">
    <property type="entry name" value="P-loop_NTPase"/>
</dbReference>
<dbReference type="AlphaFoldDB" id="A0A7T5VB23"/>
<dbReference type="EMBL" id="CP054140">
    <property type="protein sequence ID" value="QQG64579.1"/>
    <property type="molecule type" value="Genomic_DNA"/>
</dbReference>
<dbReference type="GO" id="GO:0016887">
    <property type="term" value="F:ATP hydrolysis activity"/>
    <property type="evidence" value="ECO:0007669"/>
    <property type="project" value="InterPro"/>
</dbReference>
<evidence type="ECO:0000256" key="1">
    <source>
        <dbReference type="ARBA" id="ARBA00022448"/>
    </source>
</evidence>